<sequence>MLAKTFVLIATLALASAAPASRRQNSPGCTPKPKTPTLPVNGNGIELPQPPADVVLKYIALGHGIQNYTCTTSNTTGQLTATATGALAGLYDASAYYPNQGADSLPSVDLFNGLTRNALYGTPLPLKSDGVTRYGASLSDPFPAPAPLVLPSIKPLPQLGVHYFDSKGVPTFKVKEDVFKGGKLDGTKAPDSADPGPEKTGAVDWLFLGDKGESKGITYVYRVITGGGVAHPCTEAGVSDSVPYATYYWFYGPKA</sequence>
<reference evidence="3 4" key="1">
    <citation type="submission" date="2016-11" db="EMBL/GenBank/DDBJ databases">
        <title>Draft Genome Assembly of Colletotrichum chlorophyti a pathogen of herbaceous plants.</title>
        <authorList>
            <person name="Gan P."/>
            <person name="Narusaka M."/>
            <person name="Tsushima A."/>
            <person name="Narusaka Y."/>
            <person name="Takano Y."/>
            <person name="Shirasu K."/>
        </authorList>
    </citation>
    <scope>NUCLEOTIDE SEQUENCE [LARGE SCALE GENOMIC DNA]</scope>
    <source>
        <strain evidence="3 4">NTL11</strain>
    </source>
</reference>
<feature type="signal peptide" evidence="2">
    <location>
        <begin position="1"/>
        <end position="17"/>
    </location>
</feature>
<dbReference type="AlphaFoldDB" id="A0A1Q8RQ23"/>
<name>A0A1Q8RQ23_9PEZI</name>
<evidence type="ECO:0000313" key="3">
    <source>
        <dbReference type="EMBL" id="OLN86402.1"/>
    </source>
</evidence>
<feature type="chain" id="PRO_5012344542" description="Malate dehydrogenase" evidence="2">
    <location>
        <begin position="18"/>
        <end position="255"/>
    </location>
</feature>
<dbReference type="Proteomes" id="UP000186583">
    <property type="component" value="Unassembled WGS sequence"/>
</dbReference>
<dbReference type="Pfam" id="PF11937">
    <property type="entry name" value="DUF3455"/>
    <property type="match status" value="1"/>
</dbReference>
<keyword evidence="2" id="KW-0732">Signal</keyword>
<accession>A0A1Q8RQ23</accession>
<dbReference type="OrthoDB" id="1859733at2759"/>
<comment type="caution">
    <text evidence="3">The sequence shown here is derived from an EMBL/GenBank/DDBJ whole genome shotgun (WGS) entry which is preliminary data.</text>
</comment>
<feature type="region of interest" description="Disordered" evidence="1">
    <location>
        <begin position="20"/>
        <end position="40"/>
    </location>
</feature>
<organism evidence="3 4">
    <name type="scientific">Colletotrichum chlorophyti</name>
    <dbReference type="NCBI Taxonomy" id="708187"/>
    <lineage>
        <taxon>Eukaryota</taxon>
        <taxon>Fungi</taxon>
        <taxon>Dikarya</taxon>
        <taxon>Ascomycota</taxon>
        <taxon>Pezizomycotina</taxon>
        <taxon>Sordariomycetes</taxon>
        <taxon>Hypocreomycetidae</taxon>
        <taxon>Glomerellales</taxon>
        <taxon>Glomerellaceae</taxon>
        <taxon>Colletotrichum</taxon>
    </lineage>
</organism>
<dbReference type="EMBL" id="MPGH01000130">
    <property type="protein sequence ID" value="OLN86402.1"/>
    <property type="molecule type" value="Genomic_DNA"/>
</dbReference>
<proteinExistence type="predicted"/>
<evidence type="ECO:0000256" key="1">
    <source>
        <dbReference type="SAM" id="MobiDB-lite"/>
    </source>
</evidence>
<protein>
    <recommendedName>
        <fullName evidence="5">Malate dehydrogenase</fullName>
    </recommendedName>
</protein>
<evidence type="ECO:0008006" key="5">
    <source>
        <dbReference type="Google" id="ProtNLM"/>
    </source>
</evidence>
<keyword evidence="4" id="KW-1185">Reference proteome</keyword>
<dbReference type="PANTHER" id="PTHR35567">
    <property type="entry name" value="MALATE DEHYDROGENASE (AFU_ORTHOLOGUE AFUA_2G13800)"/>
    <property type="match status" value="1"/>
</dbReference>
<dbReference type="InterPro" id="IPR021851">
    <property type="entry name" value="DUF3455"/>
</dbReference>
<gene>
    <name evidence="3" type="ORF">CCHL11_06349</name>
</gene>
<dbReference type="PANTHER" id="PTHR35567:SF3">
    <property type="entry name" value="MALATE DEHYDROGENASE"/>
    <property type="match status" value="1"/>
</dbReference>
<evidence type="ECO:0000313" key="4">
    <source>
        <dbReference type="Proteomes" id="UP000186583"/>
    </source>
</evidence>
<evidence type="ECO:0000256" key="2">
    <source>
        <dbReference type="SAM" id="SignalP"/>
    </source>
</evidence>